<dbReference type="Gene3D" id="3.40.50.150">
    <property type="entry name" value="Vaccinia Virus protein VP39"/>
    <property type="match status" value="1"/>
</dbReference>
<feature type="domain" description="Methyltransferase small" evidence="4">
    <location>
        <begin position="165"/>
        <end position="294"/>
    </location>
</feature>
<evidence type="ECO:0000313" key="5">
    <source>
        <dbReference type="EMBL" id="ABJ81242.1"/>
    </source>
</evidence>
<dbReference type="CDD" id="cd02440">
    <property type="entry name" value="AdoMet_MTases"/>
    <property type="match status" value="1"/>
</dbReference>
<dbReference type="InParanoid" id="Q02CH4"/>
<evidence type="ECO:0000256" key="2">
    <source>
        <dbReference type="ARBA" id="ARBA00022679"/>
    </source>
</evidence>
<dbReference type="STRING" id="234267.Acid_0229"/>
<dbReference type="GO" id="GO:0008757">
    <property type="term" value="F:S-adenosylmethionine-dependent methyltransferase activity"/>
    <property type="evidence" value="ECO:0007669"/>
    <property type="project" value="TreeGrafter"/>
</dbReference>
<evidence type="ECO:0000256" key="3">
    <source>
        <dbReference type="ARBA" id="ARBA00022691"/>
    </source>
</evidence>
<dbReference type="GO" id="GO:0032259">
    <property type="term" value="P:methylation"/>
    <property type="evidence" value="ECO:0007669"/>
    <property type="project" value="UniProtKB-KW"/>
</dbReference>
<dbReference type="Pfam" id="PF05175">
    <property type="entry name" value="MTS"/>
    <property type="match status" value="1"/>
</dbReference>
<organism evidence="5">
    <name type="scientific">Solibacter usitatus (strain Ellin6076)</name>
    <dbReference type="NCBI Taxonomy" id="234267"/>
    <lineage>
        <taxon>Bacteria</taxon>
        <taxon>Pseudomonadati</taxon>
        <taxon>Acidobacteriota</taxon>
        <taxon>Terriglobia</taxon>
        <taxon>Bryobacterales</taxon>
        <taxon>Solibacteraceae</taxon>
        <taxon>Candidatus Solibacter</taxon>
    </lineage>
</organism>
<dbReference type="KEGG" id="sus:Acid_0229"/>
<accession>Q02CH4</accession>
<keyword evidence="1 5" id="KW-0489">Methyltransferase</keyword>
<dbReference type="SUPFAM" id="SSF53335">
    <property type="entry name" value="S-adenosyl-L-methionine-dependent methyltransferases"/>
    <property type="match status" value="1"/>
</dbReference>
<dbReference type="EMBL" id="CP000473">
    <property type="protein sequence ID" value="ABJ81242.1"/>
    <property type="molecule type" value="Genomic_DNA"/>
</dbReference>
<name>Q02CH4_SOLUE</name>
<sequence length="519" mass="57669">MRRCYPLPMTPTDSQPHTWHRIAPRLGSDAEFAAVRGMLAQCGFTQERVFERLGIAGAGEYKPVWLGGSNLPEAKDALGALILLLMDGDFVAGETLAQLLPVGAVEQLEALRLIGRDPQNHERWFGGCTVFPTRGLLLASDRASSPDGARHPTSADMVYPAAIDTTAVFMSTLPEMPCDALLDVGTGSGIAALDGARYARHAWGTDIAARSVQFAEFNRRLNGIQNATMLQGDLYVPVEGLTFDRIVAHPPYVPVRKNELIFRDGGEDGEQILRRIVEGLPRFLRPGGRFYTMVTAADCEGQAFEDRLRLWLGPVAAEFDLVLVAHTARSPKAVAVDSFLGGNTSVADIRYRHEMWERRKTKSLFHGRVLVRRHEAPRPAFTQRVLRGQGFTQAHVEWLLEWGTAFHDAASQEQLMDLRPRLSPHAELDVIHHVRNGRFAPEGFSLRCRRPFDAERVLPPWLAQIIAQCDGRTSWQGQLENARNAGLVSRELTAAEFLSVLERLVSNALLWVAERPLPE</sequence>
<evidence type="ECO:0000256" key="1">
    <source>
        <dbReference type="ARBA" id="ARBA00022603"/>
    </source>
</evidence>
<dbReference type="PANTHER" id="PTHR45875:SF1">
    <property type="entry name" value="METHYLTRANSFERASE N6AMT1"/>
    <property type="match status" value="1"/>
</dbReference>
<dbReference type="HOGENOM" id="CLU_558843_0_0_0"/>
<keyword evidence="2 5" id="KW-0808">Transferase</keyword>
<dbReference type="InterPro" id="IPR052190">
    <property type="entry name" value="Euk-Arch_PrmC-MTase"/>
</dbReference>
<dbReference type="InterPro" id="IPR029063">
    <property type="entry name" value="SAM-dependent_MTases_sf"/>
</dbReference>
<keyword evidence="3" id="KW-0949">S-adenosyl-L-methionine</keyword>
<proteinExistence type="predicted"/>
<dbReference type="InterPro" id="IPR007848">
    <property type="entry name" value="Small_mtfrase_dom"/>
</dbReference>
<dbReference type="eggNOG" id="COG2890">
    <property type="taxonomic scope" value="Bacteria"/>
</dbReference>
<dbReference type="AlphaFoldDB" id="Q02CH4"/>
<evidence type="ECO:0000259" key="4">
    <source>
        <dbReference type="Pfam" id="PF05175"/>
    </source>
</evidence>
<dbReference type="GO" id="GO:0008276">
    <property type="term" value="F:protein methyltransferase activity"/>
    <property type="evidence" value="ECO:0007669"/>
    <property type="project" value="TreeGrafter"/>
</dbReference>
<dbReference type="PANTHER" id="PTHR45875">
    <property type="entry name" value="METHYLTRANSFERASE N6AMT1"/>
    <property type="match status" value="1"/>
</dbReference>
<reference evidence="5" key="1">
    <citation type="submission" date="2006-10" db="EMBL/GenBank/DDBJ databases">
        <title>Complete sequence of Solibacter usitatus Ellin6076.</title>
        <authorList>
            <consortium name="US DOE Joint Genome Institute"/>
            <person name="Copeland A."/>
            <person name="Lucas S."/>
            <person name="Lapidus A."/>
            <person name="Barry K."/>
            <person name="Detter J.C."/>
            <person name="Glavina del Rio T."/>
            <person name="Hammon N."/>
            <person name="Israni S."/>
            <person name="Dalin E."/>
            <person name="Tice H."/>
            <person name="Pitluck S."/>
            <person name="Thompson L.S."/>
            <person name="Brettin T."/>
            <person name="Bruce D."/>
            <person name="Han C."/>
            <person name="Tapia R."/>
            <person name="Gilna P."/>
            <person name="Schmutz J."/>
            <person name="Larimer F."/>
            <person name="Land M."/>
            <person name="Hauser L."/>
            <person name="Kyrpides N."/>
            <person name="Mikhailova N."/>
            <person name="Janssen P.H."/>
            <person name="Kuske C.R."/>
            <person name="Richardson P."/>
        </authorList>
    </citation>
    <scope>NUCLEOTIDE SEQUENCE</scope>
    <source>
        <strain evidence="5">Ellin6076</strain>
    </source>
</reference>
<dbReference type="GO" id="GO:0035657">
    <property type="term" value="C:eRF1 methyltransferase complex"/>
    <property type="evidence" value="ECO:0007669"/>
    <property type="project" value="TreeGrafter"/>
</dbReference>
<gene>
    <name evidence="5" type="ordered locus">Acid_0229</name>
</gene>
<protein>
    <submittedName>
        <fullName evidence="5">Methyltransferase small</fullName>
    </submittedName>
</protein>